<reference evidence="2 3" key="1">
    <citation type="submission" date="2024-04" db="EMBL/GenBank/DDBJ databases">
        <title>genome sequences of Mucor flavus KT1a and Helicostylum pulchrum KT1b strains isolation_sourced from the surface of a dry-aged beef.</title>
        <authorList>
            <person name="Toyotome T."/>
            <person name="Hosono M."/>
            <person name="Torimaru M."/>
            <person name="Fukuda K."/>
            <person name="Mikami N."/>
        </authorList>
    </citation>
    <scope>NUCLEOTIDE SEQUENCE [LARGE SCALE GENOMIC DNA]</scope>
    <source>
        <strain evidence="2 3">KT1b</strain>
    </source>
</reference>
<accession>A0ABP9YBX2</accession>
<sequence length="457" mass="51562">MTEYKNRAERRRFQRVELRKIRTEYKQQMKAFSCLDYNEKKFNKTVFYRSLEQVSQINAVIDTPATGTNKEEGPSPPADTAMAFYNYECAPEDNRIRGVYDRTDQAVEGIVYEEEYIQDNMLQVVLGNIEQVTEEGILVAEMSKVEDSFIQPDATTRPLTADIEIATARNIDCSQEVVYSSDDTSVEDKDYAPFTSVQANDVSEAREARKESVIEDTLGSKDVNISAGKEECDVKEAPSFETGTFTSMADQEDEAGIVVKEVGITQVVNSFKLRWNLLPVISLYMFDCSLNTPCEIQAFVNVLGNAAGGENTEVGEDKKDTEELLGENEDDVQKDDEAGQQQEKDERALVLEKKINHSFCEKYMKEVAWMVASPCSIMRVICEDKTSLLVTPPQSITGFVFNRTLSVQPSITSRVKESEAVTAFRGVTFSPVEGVKRKRLRNLKVSFHLKRMNRAVN</sequence>
<dbReference type="EMBL" id="BAABUJ010000032">
    <property type="protein sequence ID" value="GAA5804110.1"/>
    <property type="molecule type" value="Genomic_DNA"/>
</dbReference>
<organism evidence="2 3">
    <name type="scientific">Helicostylum pulchrum</name>
    <dbReference type="NCBI Taxonomy" id="562976"/>
    <lineage>
        <taxon>Eukaryota</taxon>
        <taxon>Fungi</taxon>
        <taxon>Fungi incertae sedis</taxon>
        <taxon>Mucoromycota</taxon>
        <taxon>Mucoromycotina</taxon>
        <taxon>Mucoromycetes</taxon>
        <taxon>Mucorales</taxon>
        <taxon>Mucorineae</taxon>
        <taxon>Mucoraceae</taxon>
        <taxon>Helicostylum</taxon>
    </lineage>
</organism>
<evidence type="ECO:0000256" key="1">
    <source>
        <dbReference type="SAM" id="MobiDB-lite"/>
    </source>
</evidence>
<name>A0ABP9YBX2_9FUNG</name>
<keyword evidence="3" id="KW-1185">Reference proteome</keyword>
<protein>
    <submittedName>
        <fullName evidence="2">Uncharacterized protein</fullName>
    </submittedName>
</protein>
<proteinExistence type="predicted"/>
<comment type="caution">
    <text evidence="2">The sequence shown here is derived from an EMBL/GenBank/DDBJ whole genome shotgun (WGS) entry which is preliminary data.</text>
</comment>
<feature type="compositionally biased region" description="Acidic residues" evidence="1">
    <location>
        <begin position="324"/>
        <end position="334"/>
    </location>
</feature>
<evidence type="ECO:0000313" key="3">
    <source>
        <dbReference type="Proteomes" id="UP001476247"/>
    </source>
</evidence>
<evidence type="ECO:0000313" key="2">
    <source>
        <dbReference type="EMBL" id="GAA5804110.1"/>
    </source>
</evidence>
<gene>
    <name evidence="2" type="ORF">HPULCUR_009596</name>
</gene>
<dbReference type="Proteomes" id="UP001476247">
    <property type="component" value="Unassembled WGS sequence"/>
</dbReference>
<feature type="region of interest" description="Disordered" evidence="1">
    <location>
        <begin position="324"/>
        <end position="344"/>
    </location>
</feature>